<dbReference type="GO" id="GO:0022627">
    <property type="term" value="C:cytosolic small ribosomal subunit"/>
    <property type="evidence" value="ECO:0007669"/>
    <property type="project" value="TreeGrafter"/>
</dbReference>
<reference evidence="8" key="1">
    <citation type="journal article" date="2020" name="J. Eukaryot. Microbiol.">
        <title>De novo Sequencing, Assembly and Annotation of the Transcriptome for the Free-Living Testate Amoeba Arcella intermedia.</title>
        <authorList>
            <person name="Ribeiro G.M."/>
            <person name="Porfirio-Sousa A.L."/>
            <person name="Maurer-Alcala X.X."/>
            <person name="Katz L.A."/>
            <person name="Lahr D.J.G."/>
        </authorList>
    </citation>
    <scope>NUCLEOTIDE SEQUENCE</scope>
</reference>
<dbReference type="PANTHER" id="PTHR12146">
    <property type="entry name" value="40S RIBOSOMAL PROTEIN S10"/>
    <property type="match status" value="1"/>
</dbReference>
<evidence type="ECO:0000259" key="7">
    <source>
        <dbReference type="Pfam" id="PF03501"/>
    </source>
</evidence>
<keyword evidence="4" id="KW-0689">Ribosomal protein</keyword>
<dbReference type="FunFam" id="1.10.10.10:FF:000025">
    <property type="entry name" value="40S ribosomal protein S10"/>
    <property type="match status" value="1"/>
</dbReference>
<dbReference type="GO" id="GO:0003723">
    <property type="term" value="F:RNA binding"/>
    <property type="evidence" value="ECO:0007669"/>
    <property type="project" value="TreeGrafter"/>
</dbReference>
<feature type="region of interest" description="Disordered" evidence="6">
    <location>
        <begin position="92"/>
        <end position="153"/>
    </location>
</feature>
<dbReference type="InterPro" id="IPR036388">
    <property type="entry name" value="WH-like_DNA-bd_sf"/>
</dbReference>
<evidence type="ECO:0000256" key="1">
    <source>
        <dbReference type="ARBA" id="ARBA00004496"/>
    </source>
</evidence>
<feature type="compositionally biased region" description="Polar residues" evidence="6">
    <location>
        <begin position="124"/>
        <end position="133"/>
    </location>
</feature>
<dbReference type="InterPro" id="IPR037447">
    <property type="entry name" value="Ribosomal_eS10"/>
</dbReference>
<dbReference type="Pfam" id="PF03501">
    <property type="entry name" value="S10_plectin"/>
    <property type="match status" value="1"/>
</dbReference>
<keyword evidence="5" id="KW-0687">Ribonucleoprotein</keyword>
<evidence type="ECO:0000256" key="6">
    <source>
        <dbReference type="SAM" id="MobiDB-lite"/>
    </source>
</evidence>
<dbReference type="PANTHER" id="PTHR12146:SF0">
    <property type="entry name" value="RIBOSOMAL PROTEIN S10"/>
    <property type="match status" value="1"/>
</dbReference>
<comment type="subcellular location">
    <subcellularLocation>
        <location evidence="1">Cytoplasm</location>
    </subcellularLocation>
</comment>
<dbReference type="AlphaFoldDB" id="A0A6B2LPJ6"/>
<feature type="compositionally biased region" description="Low complexity" evidence="6">
    <location>
        <begin position="95"/>
        <end position="108"/>
    </location>
</feature>
<evidence type="ECO:0000256" key="2">
    <source>
        <dbReference type="ARBA" id="ARBA00007278"/>
    </source>
</evidence>
<evidence type="ECO:0000313" key="8">
    <source>
        <dbReference type="EMBL" id="NDV38628.1"/>
    </source>
</evidence>
<dbReference type="Gene3D" id="1.10.10.10">
    <property type="entry name" value="Winged helix-like DNA-binding domain superfamily/Winged helix DNA-binding domain"/>
    <property type="match status" value="1"/>
</dbReference>
<name>A0A6B2LPJ6_9EUKA</name>
<dbReference type="EMBL" id="GIBP01009659">
    <property type="protein sequence ID" value="NDV38628.1"/>
    <property type="molecule type" value="Transcribed_RNA"/>
</dbReference>
<proteinExistence type="inferred from homology"/>
<evidence type="ECO:0000256" key="4">
    <source>
        <dbReference type="ARBA" id="ARBA00022980"/>
    </source>
</evidence>
<protein>
    <recommendedName>
        <fullName evidence="7">Plectin/eS10 N-terminal domain-containing protein</fullName>
    </recommendedName>
</protein>
<accession>A0A6B2LPJ6</accession>
<dbReference type="GO" id="GO:0003735">
    <property type="term" value="F:structural constituent of ribosome"/>
    <property type="evidence" value="ECO:0007669"/>
    <property type="project" value="TreeGrafter"/>
</dbReference>
<evidence type="ECO:0000256" key="5">
    <source>
        <dbReference type="ARBA" id="ARBA00023274"/>
    </source>
</evidence>
<feature type="domain" description="Plectin/eS10 N-terminal" evidence="7">
    <location>
        <begin position="3"/>
        <end position="93"/>
    </location>
</feature>
<dbReference type="InterPro" id="IPR005326">
    <property type="entry name" value="Plectin_eS10_N"/>
</dbReference>
<evidence type="ECO:0000256" key="3">
    <source>
        <dbReference type="ARBA" id="ARBA00022490"/>
    </source>
</evidence>
<keyword evidence="3" id="KW-0963">Cytoplasm</keyword>
<organism evidence="8">
    <name type="scientific">Arcella intermedia</name>
    <dbReference type="NCBI Taxonomy" id="1963864"/>
    <lineage>
        <taxon>Eukaryota</taxon>
        <taxon>Amoebozoa</taxon>
        <taxon>Tubulinea</taxon>
        <taxon>Elardia</taxon>
        <taxon>Arcellinida</taxon>
        <taxon>Sphaerothecina</taxon>
        <taxon>Arcellidae</taxon>
        <taxon>Arcella</taxon>
    </lineage>
</organism>
<sequence>MLIPKKDRVAIYQQLFKDGVLVSKKDLRIQHPEIKVSNLYVINLMRSLKSRSFVVEKFCWNHYYWYLTNEGIQYLRDYLHIPDTIIPATLKKAAPRAAGPRTGAPRGGRFQKEGAPSGDFQPSFGEQGQQPSQPRGGYYARPTGLGRGQPAQQ</sequence>
<comment type="similarity">
    <text evidence="2">Belongs to the eukaryotic ribosomal protein eS10 family.</text>
</comment>